<dbReference type="Gene3D" id="3.40.50.2300">
    <property type="match status" value="2"/>
</dbReference>
<keyword evidence="10" id="KW-0418">Kinase</keyword>
<evidence type="ECO:0000256" key="21">
    <source>
        <dbReference type="PROSITE-ProRule" id="PRU00169"/>
    </source>
</evidence>
<dbReference type="InterPro" id="IPR008207">
    <property type="entry name" value="Sig_transdc_His_kin_Hpt_dom"/>
</dbReference>
<evidence type="ECO:0000313" key="26">
    <source>
        <dbReference type="Proteomes" id="UP000292120"/>
    </source>
</evidence>
<sequence length="1332" mass="146677">MNLRRRLWLAATLWTVVVVVGTGVAYRVDQQHARHQALEVGGHRLDSLRDSLNVTFQQLSALPRALGREESIRHFLKEVPVPDSASITEADRPRMRDLLMARADVLAMSRQLKATCKDFNLTEVLMLDSFGTGVADSNFELPINPIGGNYKTRSYFTDALDHGVGVQFAVGRVSHIPGFYFAGRIDDNGKTVGVLVIKQEPTAMARLFDDEKRPIFVTDASGVVIMGNRPEWILKHAPMRGQMALSEAAQVKTYHAKVDSLPWHLDLLKVKERDVTVVTVDRVAYMAQPTALLNDTHLAWVLTPLGSESGLLMRWASIGGLALVLGYWTLAMMAQRQRRMHTLQQARQDLHDMAHALPLSVFRYQVSAEGQGRFSFLSQTAAKLLGEPLQAIEADPARIWGLCGGADGKPPIEPTERALEAGGKPRWVRTLSQPTLHPDGSTTYNGCWLDITEQKEQITRSMAVFSSAPNAYLFFDRDLGVLRANPAAIRMFNAGSEKALQGLKPWLPPMSAPTQSQDRSAQELAEHLLDEVTRTGQPITFEWLHSTIDGKQFAAEAVLIPFMNDGVQQYCVVIQDISTRKQTEAFMQAAQQAAEAATQAKSRFLANMSHEIRTPMNAILGMTHLALMDDMPARARNYVDKAHRAAGSLLQILNDILDVSKIESGKLTLEATEFQLESVVSQMAEVLGVRAEEKRLELLFTAEPDIPTALVGDPVRLGQVLINLGTNAIKFTAKGEVIIGCEVHSQSTEHATLHFWVRDTGIGMNADQLSRLFEPFTQGDTSTTRQYGGTGLGLAICKQLVQLMGGNIWAESREGHGTTLHFTATFGVQHNGQTRRALLAQELRHKRLLLVDDNPSAREVLGDMARRLGLDVEVADSGTQALRRMEQAAFDGRPHHLLLTDWQMPGMDGIEFARRALALPPEQRPCVLLVTAYARDEALKAAEGVPLAGVLNKPVTPSTLLDTIGRALGQDTPALGVVRQSAQVLESAQRHLAGARVLLVEDQPMNMELACDLLQRAGLQVVTAQHGKEALEILARDRDFDGVLMDCQMPVLDGYDTARRMRADDRLKHLPIVAMTASAMASDRERVLDAGMNDHITKPLDLPQMFTIMARWITPRSPALPQATSPVPTPTLSNATTLNTVDGLNRCMGNLDLYRRLLKGFAKTQAGMQAQLQEALEKGDWATLHGHAHALKGLAGNIGAEALADAAEALETEARLPQIDGTLDAIGQRVRQLIEQLRLTLADVQLLMQVQGTTAPQEPPPDANTLRPRLAELRRLMAQHEAQARHVMDELRQDMPGVVHWPAAADVAHALQHYDFDEALQALARWEAEIEG</sequence>
<evidence type="ECO:0000256" key="8">
    <source>
        <dbReference type="ARBA" id="ARBA00022729"/>
    </source>
</evidence>
<dbReference type="Pfam" id="PF02518">
    <property type="entry name" value="HATPase_c"/>
    <property type="match status" value="1"/>
</dbReference>
<evidence type="ECO:0000259" key="22">
    <source>
        <dbReference type="PROSITE" id="PS50109"/>
    </source>
</evidence>
<dbReference type="InterPro" id="IPR005467">
    <property type="entry name" value="His_kinase_dom"/>
</dbReference>
<keyword evidence="9" id="KW-0547">Nucleotide-binding</keyword>
<dbReference type="EMBL" id="SIXI01000007">
    <property type="protein sequence ID" value="TBO28370.1"/>
    <property type="molecule type" value="Genomic_DNA"/>
</dbReference>
<dbReference type="GO" id="GO:0005886">
    <property type="term" value="C:plasma membrane"/>
    <property type="evidence" value="ECO:0007669"/>
    <property type="project" value="UniProtKB-SubCell"/>
</dbReference>
<dbReference type="InterPro" id="IPR003594">
    <property type="entry name" value="HATPase_dom"/>
</dbReference>
<comment type="caution">
    <text evidence="25">The sequence shown here is derived from an EMBL/GenBank/DDBJ whole genome shotgun (WGS) entry which is preliminary data.</text>
</comment>
<evidence type="ECO:0000256" key="19">
    <source>
        <dbReference type="ARBA" id="ARBA00070152"/>
    </source>
</evidence>
<evidence type="ECO:0000256" key="14">
    <source>
        <dbReference type="ARBA" id="ARBA00023026"/>
    </source>
</evidence>
<dbReference type="CDD" id="cd17546">
    <property type="entry name" value="REC_hyHK_CKI1_RcsC-like"/>
    <property type="match status" value="2"/>
</dbReference>
<dbReference type="InterPro" id="IPR036641">
    <property type="entry name" value="HPT_dom_sf"/>
</dbReference>
<keyword evidence="6" id="KW-0808">Transferase</keyword>
<dbReference type="InterPro" id="IPR003661">
    <property type="entry name" value="HisK_dim/P_dom"/>
</dbReference>
<dbReference type="Gene3D" id="3.30.565.10">
    <property type="entry name" value="Histidine kinase-like ATPase, C-terminal domain"/>
    <property type="match status" value="1"/>
</dbReference>
<dbReference type="FunFam" id="1.10.287.130:FF:000002">
    <property type="entry name" value="Two-component osmosensing histidine kinase"/>
    <property type="match status" value="1"/>
</dbReference>
<evidence type="ECO:0000256" key="3">
    <source>
        <dbReference type="ARBA" id="ARBA00012438"/>
    </source>
</evidence>
<evidence type="ECO:0000256" key="13">
    <source>
        <dbReference type="ARBA" id="ARBA00023012"/>
    </source>
</evidence>
<keyword evidence="4" id="KW-1003">Cell membrane</keyword>
<proteinExistence type="predicted"/>
<dbReference type="PANTHER" id="PTHR45339:SF1">
    <property type="entry name" value="HYBRID SIGNAL TRANSDUCTION HISTIDINE KINASE J"/>
    <property type="match status" value="1"/>
</dbReference>
<dbReference type="Pfam" id="PF01627">
    <property type="entry name" value="Hpt"/>
    <property type="match status" value="1"/>
</dbReference>
<dbReference type="SMART" id="SM00448">
    <property type="entry name" value="REC"/>
    <property type="match status" value="2"/>
</dbReference>
<evidence type="ECO:0000256" key="10">
    <source>
        <dbReference type="ARBA" id="ARBA00022777"/>
    </source>
</evidence>
<dbReference type="InterPro" id="IPR036097">
    <property type="entry name" value="HisK_dim/P_sf"/>
</dbReference>
<keyword evidence="13" id="KW-0902">Two-component regulatory system</keyword>
<dbReference type="InterPro" id="IPR001789">
    <property type="entry name" value="Sig_transdc_resp-reg_receiver"/>
</dbReference>
<organism evidence="25 26">
    <name type="scientific">Aquabacterium lacunae</name>
    <dbReference type="NCBI Taxonomy" id="2528630"/>
    <lineage>
        <taxon>Bacteria</taxon>
        <taxon>Pseudomonadati</taxon>
        <taxon>Pseudomonadota</taxon>
        <taxon>Betaproteobacteria</taxon>
        <taxon>Burkholderiales</taxon>
        <taxon>Aquabacterium</taxon>
    </lineage>
</organism>
<evidence type="ECO:0000256" key="4">
    <source>
        <dbReference type="ARBA" id="ARBA00022475"/>
    </source>
</evidence>
<dbReference type="SMART" id="SM00387">
    <property type="entry name" value="HATPase_c"/>
    <property type="match status" value="1"/>
</dbReference>
<keyword evidence="14" id="KW-0843">Virulence</keyword>
<feature type="modified residue" description="4-aspartylphosphate" evidence="21">
    <location>
        <position position="1046"/>
    </location>
</feature>
<dbReference type="OrthoDB" id="5290456at2"/>
<keyword evidence="12" id="KW-1133">Transmembrane helix</keyword>
<evidence type="ECO:0000256" key="15">
    <source>
        <dbReference type="ARBA" id="ARBA00023136"/>
    </source>
</evidence>
<dbReference type="Gene3D" id="1.20.120.160">
    <property type="entry name" value="HPT domain"/>
    <property type="match status" value="1"/>
</dbReference>
<dbReference type="CDD" id="cd16922">
    <property type="entry name" value="HATPase_EvgS-ArcB-TorS-like"/>
    <property type="match status" value="1"/>
</dbReference>
<dbReference type="Pfam" id="PF00512">
    <property type="entry name" value="HisKA"/>
    <property type="match status" value="1"/>
</dbReference>
<gene>
    <name evidence="25" type="ORF">EYS42_15300</name>
</gene>
<evidence type="ECO:0000313" key="25">
    <source>
        <dbReference type="EMBL" id="TBO28370.1"/>
    </source>
</evidence>
<keyword evidence="11" id="KW-0067">ATP-binding</keyword>
<dbReference type="CDD" id="cd00082">
    <property type="entry name" value="HisKA"/>
    <property type="match status" value="1"/>
</dbReference>
<keyword evidence="5 21" id="KW-0597">Phosphoprotein</keyword>
<evidence type="ECO:0000256" key="1">
    <source>
        <dbReference type="ARBA" id="ARBA00000085"/>
    </source>
</evidence>
<dbReference type="PANTHER" id="PTHR45339">
    <property type="entry name" value="HYBRID SIGNAL TRANSDUCTION HISTIDINE KINASE J"/>
    <property type="match status" value="1"/>
</dbReference>
<dbReference type="InterPro" id="IPR004358">
    <property type="entry name" value="Sig_transdc_His_kin-like_C"/>
</dbReference>
<dbReference type="InterPro" id="IPR036890">
    <property type="entry name" value="HATPase_C_sf"/>
</dbReference>
<dbReference type="Proteomes" id="UP000292120">
    <property type="component" value="Unassembled WGS sequence"/>
</dbReference>
<dbReference type="PROSITE" id="PS50894">
    <property type="entry name" value="HPT"/>
    <property type="match status" value="1"/>
</dbReference>
<dbReference type="SUPFAM" id="SSF52172">
    <property type="entry name" value="CheY-like"/>
    <property type="match status" value="2"/>
</dbReference>
<dbReference type="SUPFAM" id="SSF55874">
    <property type="entry name" value="ATPase domain of HSP90 chaperone/DNA topoisomerase II/histidine kinase"/>
    <property type="match status" value="1"/>
</dbReference>
<accession>A0A4Q9GVC4</accession>
<comment type="subunit">
    <text evidence="17">At low DSF concentrations, interacts with RpfF.</text>
</comment>
<dbReference type="Gene3D" id="3.30.450.20">
    <property type="entry name" value="PAS domain"/>
    <property type="match status" value="3"/>
</dbReference>
<evidence type="ECO:0000259" key="23">
    <source>
        <dbReference type="PROSITE" id="PS50110"/>
    </source>
</evidence>
<name>A0A4Q9GVC4_9BURK</name>
<feature type="domain" description="Histidine kinase" evidence="22">
    <location>
        <begin position="607"/>
        <end position="828"/>
    </location>
</feature>
<feature type="modified residue" description="Phosphohistidine" evidence="20">
    <location>
        <position position="1189"/>
    </location>
</feature>
<evidence type="ECO:0000256" key="7">
    <source>
        <dbReference type="ARBA" id="ARBA00022692"/>
    </source>
</evidence>
<protein>
    <recommendedName>
        <fullName evidence="18">Sensory/regulatory protein RpfC</fullName>
        <ecNumber evidence="3">2.7.13.3</ecNumber>
    </recommendedName>
    <alternativeName>
        <fullName evidence="19">Virulence sensor protein BvgS</fullName>
    </alternativeName>
</protein>
<evidence type="ECO:0000256" key="5">
    <source>
        <dbReference type="ARBA" id="ARBA00022553"/>
    </source>
</evidence>
<feature type="domain" description="Response regulatory" evidence="23">
    <location>
        <begin position="996"/>
        <end position="1113"/>
    </location>
</feature>
<feature type="modified residue" description="4-aspartylphosphate" evidence="21">
    <location>
        <position position="901"/>
    </location>
</feature>
<evidence type="ECO:0000256" key="16">
    <source>
        <dbReference type="ARBA" id="ARBA00058004"/>
    </source>
</evidence>
<comment type="function">
    <text evidence="16">Member of the two-component regulatory system BvgS/BvgA. Phosphorylates BvgA via a four-step phosphorelay in response to environmental signals.</text>
</comment>
<keyword evidence="8" id="KW-0732">Signal</keyword>
<evidence type="ECO:0000256" key="2">
    <source>
        <dbReference type="ARBA" id="ARBA00004651"/>
    </source>
</evidence>
<dbReference type="GO" id="GO:0005524">
    <property type="term" value="F:ATP binding"/>
    <property type="evidence" value="ECO:0007669"/>
    <property type="project" value="UniProtKB-KW"/>
</dbReference>
<evidence type="ECO:0000256" key="12">
    <source>
        <dbReference type="ARBA" id="ARBA00022989"/>
    </source>
</evidence>
<dbReference type="GO" id="GO:0000155">
    <property type="term" value="F:phosphorelay sensor kinase activity"/>
    <property type="evidence" value="ECO:0007669"/>
    <property type="project" value="InterPro"/>
</dbReference>
<keyword evidence="26" id="KW-1185">Reference proteome</keyword>
<feature type="domain" description="Response regulatory" evidence="23">
    <location>
        <begin position="847"/>
        <end position="968"/>
    </location>
</feature>
<dbReference type="InterPro" id="IPR011006">
    <property type="entry name" value="CheY-like_superfamily"/>
</dbReference>
<keyword evidence="15" id="KW-0472">Membrane</keyword>
<dbReference type="InterPro" id="IPR035965">
    <property type="entry name" value="PAS-like_dom_sf"/>
</dbReference>
<dbReference type="SUPFAM" id="SSF55785">
    <property type="entry name" value="PYP-like sensor domain (PAS domain)"/>
    <property type="match status" value="2"/>
</dbReference>
<dbReference type="SMART" id="SM00091">
    <property type="entry name" value="PAS"/>
    <property type="match status" value="2"/>
</dbReference>
<feature type="domain" description="HPt" evidence="24">
    <location>
        <begin position="1150"/>
        <end position="1251"/>
    </location>
</feature>
<dbReference type="SUPFAM" id="SSF47384">
    <property type="entry name" value="Homodimeric domain of signal transducing histidine kinase"/>
    <property type="match status" value="1"/>
</dbReference>
<dbReference type="Pfam" id="PF00072">
    <property type="entry name" value="Response_reg"/>
    <property type="match status" value="2"/>
</dbReference>
<dbReference type="InterPro" id="IPR000014">
    <property type="entry name" value="PAS"/>
</dbReference>
<keyword evidence="7" id="KW-0812">Transmembrane</keyword>
<evidence type="ECO:0000256" key="17">
    <source>
        <dbReference type="ARBA" id="ARBA00064003"/>
    </source>
</evidence>
<dbReference type="RefSeq" id="WP_130969066.1">
    <property type="nucleotide sequence ID" value="NZ_SIXI01000007.1"/>
</dbReference>
<dbReference type="Pfam" id="PF13426">
    <property type="entry name" value="PAS_9"/>
    <property type="match status" value="1"/>
</dbReference>
<evidence type="ECO:0000259" key="24">
    <source>
        <dbReference type="PROSITE" id="PS50894"/>
    </source>
</evidence>
<dbReference type="Gene3D" id="1.10.287.130">
    <property type="match status" value="1"/>
</dbReference>
<evidence type="ECO:0000256" key="11">
    <source>
        <dbReference type="ARBA" id="ARBA00022840"/>
    </source>
</evidence>
<evidence type="ECO:0000256" key="20">
    <source>
        <dbReference type="PROSITE-ProRule" id="PRU00110"/>
    </source>
</evidence>
<dbReference type="EC" id="2.7.13.3" evidence="3"/>
<dbReference type="SUPFAM" id="SSF47226">
    <property type="entry name" value="Histidine-containing phosphotransfer domain, HPT domain"/>
    <property type="match status" value="1"/>
</dbReference>
<comment type="subcellular location">
    <subcellularLocation>
        <location evidence="2">Cell membrane</location>
        <topology evidence="2">Multi-pass membrane protein</topology>
    </subcellularLocation>
</comment>
<reference evidence="25 26" key="1">
    <citation type="submission" date="2019-02" db="EMBL/GenBank/DDBJ databases">
        <title>Aquabacterium sp. strain KMB7.</title>
        <authorList>
            <person name="Chen W.-M."/>
        </authorList>
    </citation>
    <scope>NUCLEOTIDE SEQUENCE [LARGE SCALE GENOMIC DNA]</scope>
    <source>
        <strain evidence="25 26">KMB7</strain>
    </source>
</reference>
<comment type="catalytic activity">
    <reaction evidence="1">
        <text>ATP + protein L-histidine = ADP + protein N-phospho-L-histidine.</text>
        <dbReference type="EC" id="2.7.13.3"/>
    </reaction>
</comment>
<evidence type="ECO:0000256" key="18">
    <source>
        <dbReference type="ARBA" id="ARBA00068150"/>
    </source>
</evidence>
<evidence type="ECO:0000256" key="9">
    <source>
        <dbReference type="ARBA" id="ARBA00022741"/>
    </source>
</evidence>
<dbReference type="PROSITE" id="PS50109">
    <property type="entry name" value="HIS_KIN"/>
    <property type="match status" value="1"/>
</dbReference>
<dbReference type="SMART" id="SM00388">
    <property type="entry name" value="HisKA"/>
    <property type="match status" value="1"/>
</dbReference>
<dbReference type="PRINTS" id="PR00344">
    <property type="entry name" value="BCTRLSENSOR"/>
</dbReference>
<evidence type="ECO:0000256" key="6">
    <source>
        <dbReference type="ARBA" id="ARBA00022679"/>
    </source>
</evidence>
<dbReference type="PROSITE" id="PS50110">
    <property type="entry name" value="RESPONSE_REGULATORY"/>
    <property type="match status" value="2"/>
</dbReference>
<dbReference type="FunFam" id="3.30.565.10:FF:000010">
    <property type="entry name" value="Sensor histidine kinase RcsC"/>
    <property type="match status" value="1"/>
</dbReference>